<gene>
    <name evidence="3" type="ORF">GCM10011342_15800</name>
</gene>
<protein>
    <submittedName>
        <fullName evidence="3">Uncharacterized protein</fullName>
    </submittedName>
</protein>
<dbReference type="Proteomes" id="UP000613582">
    <property type="component" value="Unassembled WGS sequence"/>
</dbReference>
<dbReference type="AlphaFoldDB" id="A0A8J2Y541"/>
<sequence length="763" mass="82521">MKTLMHCICLAVMCLMLPAVTPAYAQSQGETVTDTGMTRHMFRRDYWNTTRHGQAMRANSVKSDVAGDIAFAALNDTLALAATTASGGAGGAVAGYVMGEAISELTGLLRDTDAQLPRLAKFTNTDATYLQYDDGSWCIIANGTELDHIERDSLEPMERYDLVPNAGNQVCGSPDGYYEAHGTVYRLYSSSPSNKAWYGIGFGDSYCAIPNEATWQSLAVTDFDSRDTDGHTTALRGSTYFSVADIGHATRHRTYTDVCRLDNMGARTVNFSTTRKKMRSILYNDHWESSGVGAGLYFLAKGGNALGDLLTGKAAGFLAGTDSAEKAVTKVAGKNAAKALAFYGTATTIMSQFTGDDTALPQMAKRSYNDTVYLQFDNGSWCAMTQPQMLSIMKADMIEVDVNDSLPSSVNAPGAKLCGWPDGFYKAGGDQVYYLYSGSVEDPTWYEIGFGFRYCAISSEAQWRDLLERAGANRHAPQESLHRISDTRFLEYRTAYDCPTSMVDGVAVHQPDKTASLTPTGTTSAAPAPAASSTASGPYVPTFALTARNWSEVGNGITMSDVGTGWAMGTIPDAAGNFKVYRLTSSNQWENKPEYGAGTRIGGTAANPWAVVASGDVYYWNGSSWQPRGGIQAQDVGDGWATTKSGAVARWNNATSKWDIIPNAAAVRVGGTYDNPWTVNENGRVYRWVNNVQVEVKGLFASDVGDGWALNRTEKQRPGFTIHRYNASTGQWETRSGGGLSIGGTYEDVLVLTEDVKKVYRLK</sequence>
<feature type="region of interest" description="Disordered" evidence="1">
    <location>
        <begin position="513"/>
        <end position="534"/>
    </location>
</feature>
<comment type="caution">
    <text evidence="3">The sequence shown here is derived from an EMBL/GenBank/DDBJ whole genome shotgun (WGS) entry which is preliminary data.</text>
</comment>
<reference evidence="3" key="1">
    <citation type="journal article" date="2014" name="Int. J. Syst. Evol. Microbiol.">
        <title>Complete genome sequence of Corynebacterium casei LMG S-19264T (=DSM 44701T), isolated from a smear-ripened cheese.</title>
        <authorList>
            <consortium name="US DOE Joint Genome Institute (JGI-PGF)"/>
            <person name="Walter F."/>
            <person name="Albersmeier A."/>
            <person name="Kalinowski J."/>
            <person name="Ruckert C."/>
        </authorList>
    </citation>
    <scope>NUCLEOTIDE SEQUENCE</scope>
    <source>
        <strain evidence="3">CGMCC 1.12921</strain>
    </source>
</reference>
<evidence type="ECO:0000256" key="2">
    <source>
        <dbReference type="SAM" id="SignalP"/>
    </source>
</evidence>
<proteinExistence type="predicted"/>
<organism evidence="3 4">
    <name type="scientific">Aquisalinus flavus</name>
    <dbReference type="NCBI Taxonomy" id="1526572"/>
    <lineage>
        <taxon>Bacteria</taxon>
        <taxon>Pseudomonadati</taxon>
        <taxon>Pseudomonadota</taxon>
        <taxon>Alphaproteobacteria</taxon>
        <taxon>Parvularculales</taxon>
        <taxon>Parvularculaceae</taxon>
        <taxon>Aquisalinus</taxon>
    </lineage>
</organism>
<reference evidence="3" key="2">
    <citation type="submission" date="2020-09" db="EMBL/GenBank/DDBJ databases">
        <authorList>
            <person name="Sun Q."/>
            <person name="Zhou Y."/>
        </authorList>
    </citation>
    <scope>NUCLEOTIDE SEQUENCE</scope>
    <source>
        <strain evidence="3">CGMCC 1.12921</strain>
    </source>
</reference>
<feature type="compositionally biased region" description="Low complexity" evidence="1">
    <location>
        <begin position="514"/>
        <end position="534"/>
    </location>
</feature>
<keyword evidence="4" id="KW-1185">Reference proteome</keyword>
<name>A0A8J2Y541_9PROT</name>
<accession>A0A8J2Y541</accession>
<evidence type="ECO:0000256" key="1">
    <source>
        <dbReference type="SAM" id="MobiDB-lite"/>
    </source>
</evidence>
<feature type="chain" id="PRO_5035170885" evidence="2">
    <location>
        <begin position="26"/>
        <end position="763"/>
    </location>
</feature>
<feature type="signal peptide" evidence="2">
    <location>
        <begin position="1"/>
        <end position="25"/>
    </location>
</feature>
<evidence type="ECO:0000313" key="4">
    <source>
        <dbReference type="Proteomes" id="UP000613582"/>
    </source>
</evidence>
<dbReference type="EMBL" id="BMGH01000001">
    <property type="protein sequence ID" value="GGD07758.1"/>
    <property type="molecule type" value="Genomic_DNA"/>
</dbReference>
<keyword evidence="2" id="KW-0732">Signal</keyword>
<evidence type="ECO:0000313" key="3">
    <source>
        <dbReference type="EMBL" id="GGD07758.1"/>
    </source>
</evidence>